<reference evidence="2 3" key="1">
    <citation type="submission" date="2020-03" db="EMBL/GenBank/DDBJ databases">
        <title>Two novel Motilibacter sp.</title>
        <authorList>
            <person name="Liu S."/>
        </authorList>
    </citation>
    <scope>NUCLEOTIDE SEQUENCE [LARGE SCALE GENOMIC DNA]</scope>
    <source>
        <strain evidence="2 3">E257</strain>
    </source>
</reference>
<feature type="transmembrane region" description="Helical" evidence="1">
    <location>
        <begin position="161"/>
        <end position="180"/>
    </location>
</feature>
<dbReference type="EMBL" id="JAANNP010000020">
    <property type="protein sequence ID" value="NHC15216.1"/>
    <property type="molecule type" value="Genomic_DNA"/>
</dbReference>
<gene>
    <name evidence="2" type="ORF">G9H71_15640</name>
</gene>
<accession>A0ABX0GYM4</accession>
<feature type="transmembrane region" description="Helical" evidence="1">
    <location>
        <begin position="47"/>
        <end position="66"/>
    </location>
</feature>
<feature type="transmembrane region" description="Helical" evidence="1">
    <location>
        <begin position="247"/>
        <end position="267"/>
    </location>
</feature>
<dbReference type="RefSeq" id="WP_166283471.1">
    <property type="nucleotide sequence ID" value="NZ_JAANNP010000020.1"/>
</dbReference>
<feature type="transmembrane region" description="Helical" evidence="1">
    <location>
        <begin position="72"/>
        <end position="91"/>
    </location>
</feature>
<dbReference type="Proteomes" id="UP000800981">
    <property type="component" value="Unassembled WGS sequence"/>
</dbReference>
<keyword evidence="1" id="KW-1133">Transmembrane helix</keyword>
<proteinExistence type="predicted"/>
<keyword evidence="1" id="KW-0812">Transmembrane</keyword>
<dbReference type="PANTHER" id="PTHR40761:SF1">
    <property type="entry name" value="CONSERVED INTEGRAL MEMBRANE ALANINE VALINE AND LEUCINE RICH PROTEIN-RELATED"/>
    <property type="match status" value="1"/>
</dbReference>
<name>A0ABX0GYM4_9ACTN</name>
<evidence type="ECO:0000313" key="3">
    <source>
        <dbReference type="Proteomes" id="UP000800981"/>
    </source>
</evidence>
<organism evidence="2 3">
    <name type="scientific">Motilibacter deserti</name>
    <dbReference type="NCBI Taxonomy" id="2714956"/>
    <lineage>
        <taxon>Bacteria</taxon>
        <taxon>Bacillati</taxon>
        <taxon>Actinomycetota</taxon>
        <taxon>Actinomycetes</taxon>
        <taxon>Motilibacterales</taxon>
        <taxon>Motilibacteraceae</taxon>
        <taxon>Motilibacter</taxon>
    </lineage>
</organism>
<feature type="transmembrane region" description="Helical" evidence="1">
    <location>
        <begin position="6"/>
        <end position="26"/>
    </location>
</feature>
<feature type="transmembrane region" description="Helical" evidence="1">
    <location>
        <begin position="133"/>
        <end position="154"/>
    </location>
</feature>
<dbReference type="PANTHER" id="PTHR40761">
    <property type="entry name" value="CONSERVED INTEGRAL MEMBRANE ALANINE VALINE AND LEUCINE RICH PROTEIN-RELATED"/>
    <property type="match status" value="1"/>
</dbReference>
<sequence length="286" mass="28637">MLLGFLTALGAAVAFGVAALLQAVAARREQVTEAVDPRLLLRMLRHPAFLAALALNLGGFALHFTALRLLPLFLAQAVIGSSVAVTALLSARVLKAPLNRPEYLAVGAVCAGLALLALAGGEEGEVTTSTGERAWLLAVTAAIVVAGALAGRVAGTRGAMLLGLVSGTGFAVVAISGRVLPTYAPPDVLRDPAAYALLAGGTVAFLLYSAALQRGSAITATASMVLCQTAGPALVGVLLLGDSVRAGWAPVSVLGLALAATGAVLLARFDPQALAASAPREAPAPR</sequence>
<feature type="transmembrane region" description="Helical" evidence="1">
    <location>
        <begin position="218"/>
        <end position="241"/>
    </location>
</feature>
<feature type="transmembrane region" description="Helical" evidence="1">
    <location>
        <begin position="103"/>
        <end position="121"/>
    </location>
</feature>
<dbReference type="SUPFAM" id="SSF103481">
    <property type="entry name" value="Multidrug resistance efflux transporter EmrE"/>
    <property type="match status" value="2"/>
</dbReference>
<protein>
    <recommendedName>
        <fullName evidence="4">EamA-like transporter family protein</fullName>
    </recommendedName>
</protein>
<evidence type="ECO:0008006" key="4">
    <source>
        <dbReference type="Google" id="ProtNLM"/>
    </source>
</evidence>
<evidence type="ECO:0000313" key="2">
    <source>
        <dbReference type="EMBL" id="NHC15216.1"/>
    </source>
</evidence>
<dbReference type="InterPro" id="IPR037185">
    <property type="entry name" value="EmrE-like"/>
</dbReference>
<dbReference type="Gene3D" id="1.10.3730.20">
    <property type="match status" value="1"/>
</dbReference>
<keyword evidence="1" id="KW-0472">Membrane</keyword>
<keyword evidence="3" id="KW-1185">Reference proteome</keyword>
<evidence type="ECO:0000256" key="1">
    <source>
        <dbReference type="SAM" id="Phobius"/>
    </source>
</evidence>
<comment type="caution">
    <text evidence="2">The sequence shown here is derived from an EMBL/GenBank/DDBJ whole genome shotgun (WGS) entry which is preliminary data.</text>
</comment>
<feature type="transmembrane region" description="Helical" evidence="1">
    <location>
        <begin position="192"/>
        <end position="211"/>
    </location>
</feature>